<comment type="caution">
    <text evidence="1">The sequence shown here is derived from an EMBL/GenBank/DDBJ whole genome shotgun (WGS) entry which is preliminary data.</text>
</comment>
<protein>
    <submittedName>
        <fullName evidence="1">Uncharacterized protein</fullName>
    </submittedName>
</protein>
<accession>A0A5B7IL99</accession>
<gene>
    <name evidence="1" type="ORF">E2C01_080100</name>
</gene>
<dbReference type="Proteomes" id="UP000324222">
    <property type="component" value="Unassembled WGS sequence"/>
</dbReference>
<evidence type="ECO:0000313" key="1">
    <source>
        <dbReference type="EMBL" id="MPC85330.1"/>
    </source>
</evidence>
<dbReference type="AlphaFoldDB" id="A0A5B7IL99"/>
<dbReference type="EMBL" id="VSRR010068091">
    <property type="protein sequence ID" value="MPC85330.1"/>
    <property type="molecule type" value="Genomic_DNA"/>
</dbReference>
<evidence type="ECO:0000313" key="2">
    <source>
        <dbReference type="Proteomes" id="UP000324222"/>
    </source>
</evidence>
<sequence length="81" mass="9390">MGFQRNKVATPLHPAARGRLIDDGELIRFKPRDSRTQGRPKGYQGYQAQVFSWVLDHVHAYPYKVEGHVSQVNARCLRQER</sequence>
<reference evidence="1 2" key="1">
    <citation type="submission" date="2019-05" db="EMBL/GenBank/DDBJ databases">
        <title>Another draft genome of Portunus trituberculatus and its Hox gene families provides insights of decapod evolution.</title>
        <authorList>
            <person name="Jeong J.-H."/>
            <person name="Song I."/>
            <person name="Kim S."/>
            <person name="Choi T."/>
            <person name="Kim D."/>
            <person name="Ryu S."/>
            <person name="Kim W."/>
        </authorList>
    </citation>
    <scope>NUCLEOTIDE SEQUENCE [LARGE SCALE GENOMIC DNA]</scope>
    <source>
        <tissue evidence="1">Muscle</tissue>
    </source>
</reference>
<name>A0A5B7IL99_PORTR</name>
<organism evidence="1 2">
    <name type="scientific">Portunus trituberculatus</name>
    <name type="common">Swimming crab</name>
    <name type="synonym">Neptunus trituberculatus</name>
    <dbReference type="NCBI Taxonomy" id="210409"/>
    <lineage>
        <taxon>Eukaryota</taxon>
        <taxon>Metazoa</taxon>
        <taxon>Ecdysozoa</taxon>
        <taxon>Arthropoda</taxon>
        <taxon>Crustacea</taxon>
        <taxon>Multicrustacea</taxon>
        <taxon>Malacostraca</taxon>
        <taxon>Eumalacostraca</taxon>
        <taxon>Eucarida</taxon>
        <taxon>Decapoda</taxon>
        <taxon>Pleocyemata</taxon>
        <taxon>Brachyura</taxon>
        <taxon>Eubrachyura</taxon>
        <taxon>Portunoidea</taxon>
        <taxon>Portunidae</taxon>
        <taxon>Portuninae</taxon>
        <taxon>Portunus</taxon>
    </lineage>
</organism>
<proteinExistence type="predicted"/>
<keyword evidence="2" id="KW-1185">Reference proteome</keyword>